<evidence type="ECO:0000256" key="2">
    <source>
        <dbReference type="SAM" id="Phobius"/>
    </source>
</evidence>
<evidence type="ECO:0000259" key="3">
    <source>
        <dbReference type="Pfam" id="PF09850"/>
    </source>
</evidence>
<organism evidence="4 5">
    <name type="scientific">Xanthobacter agilis</name>
    <dbReference type="NCBI Taxonomy" id="47492"/>
    <lineage>
        <taxon>Bacteria</taxon>
        <taxon>Pseudomonadati</taxon>
        <taxon>Pseudomonadota</taxon>
        <taxon>Alphaproteobacteria</taxon>
        <taxon>Hyphomicrobiales</taxon>
        <taxon>Xanthobacteraceae</taxon>
        <taxon>Xanthobacter</taxon>
    </lineage>
</organism>
<proteinExistence type="predicted"/>
<keyword evidence="2" id="KW-1133">Transmembrane helix</keyword>
<evidence type="ECO:0000313" key="5">
    <source>
        <dbReference type="Proteomes" id="UP001241747"/>
    </source>
</evidence>
<dbReference type="InterPro" id="IPR038522">
    <property type="entry name" value="T4/T6SS_DotU_sf"/>
</dbReference>
<feature type="region of interest" description="Disordered" evidence="1">
    <location>
        <begin position="1"/>
        <end position="70"/>
    </location>
</feature>
<dbReference type="Pfam" id="PF09850">
    <property type="entry name" value="DotU"/>
    <property type="match status" value="1"/>
</dbReference>
<dbReference type="NCBIfam" id="TIGR03349">
    <property type="entry name" value="IV_VI_DotU"/>
    <property type="match status" value="1"/>
</dbReference>
<accession>A0ABU0LEL1</accession>
<dbReference type="PANTHER" id="PTHR38033:SF1">
    <property type="entry name" value="DOTU FAMILY TYPE IV_VI SECRETION SYSTEM PROTEIN"/>
    <property type="match status" value="1"/>
</dbReference>
<dbReference type="Proteomes" id="UP001241747">
    <property type="component" value="Unassembled WGS sequence"/>
</dbReference>
<evidence type="ECO:0000313" key="4">
    <source>
        <dbReference type="EMBL" id="MDQ0505585.1"/>
    </source>
</evidence>
<dbReference type="NCBIfam" id="NF038228">
    <property type="entry name" value="IcmH_DotU_IVB"/>
    <property type="match status" value="1"/>
</dbReference>
<feature type="domain" description="Type IV / VI secretion system DotU" evidence="3">
    <location>
        <begin position="74"/>
        <end position="273"/>
    </location>
</feature>
<evidence type="ECO:0000256" key="1">
    <source>
        <dbReference type="SAM" id="MobiDB-lite"/>
    </source>
</evidence>
<name>A0ABU0LEL1_XANAG</name>
<gene>
    <name evidence="4" type="ORF">QOZ94_002381</name>
</gene>
<sequence>MSYDSHMGDDEPTVIGHRPTAVSRPAAGRETAAPRGARPGEPTPRRAIDDGGPADSNLPDLSEAPEPGRPEESIAAAATPLLALVAQLRQSVEQADITALRTETVSQIKRFDERAIKFGARMADVGAARYVLCSVIDEAVMTTPWGAASNWSSHSLLNQFHGETWGGEKVFAIVDRVRANPAQHLALLKLIDLCLAFGFEGKYRVMEGGQYQLEELRDELGRIWQSHVKSPPDELSPHWHGVSARRKLSTAVPLWVVFAVAGVLLLTIYSLFAIHIEQNIAPVEQRLNHLVAPHS</sequence>
<dbReference type="PANTHER" id="PTHR38033">
    <property type="entry name" value="MEMBRANE PROTEIN-RELATED"/>
    <property type="match status" value="1"/>
</dbReference>
<dbReference type="InterPro" id="IPR017732">
    <property type="entry name" value="T4/T6SS_DotU"/>
</dbReference>
<reference evidence="4 5" key="1">
    <citation type="submission" date="2023-07" db="EMBL/GenBank/DDBJ databases">
        <title>Genomic Encyclopedia of Type Strains, Phase IV (KMG-IV): sequencing the most valuable type-strain genomes for metagenomic binning, comparative biology and taxonomic classification.</title>
        <authorList>
            <person name="Goeker M."/>
        </authorList>
    </citation>
    <scope>NUCLEOTIDE SEQUENCE [LARGE SCALE GENOMIC DNA]</scope>
    <source>
        <strain evidence="4 5">DSM 3770</strain>
    </source>
</reference>
<keyword evidence="2" id="KW-0812">Transmembrane</keyword>
<protein>
    <submittedName>
        <fullName evidence="4">Type VI secretion system protein ImpK</fullName>
    </submittedName>
</protein>
<dbReference type="Gene3D" id="1.25.40.590">
    <property type="entry name" value="Type IV / VI secretion system, DotU"/>
    <property type="match status" value="1"/>
</dbReference>
<keyword evidence="2" id="KW-0472">Membrane</keyword>
<feature type="transmembrane region" description="Helical" evidence="2">
    <location>
        <begin position="252"/>
        <end position="276"/>
    </location>
</feature>
<dbReference type="EMBL" id="JAUSVY010000004">
    <property type="protein sequence ID" value="MDQ0505585.1"/>
    <property type="molecule type" value="Genomic_DNA"/>
</dbReference>
<dbReference type="RefSeq" id="WP_237343962.1">
    <property type="nucleotide sequence ID" value="NZ_JABWGX010000002.1"/>
</dbReference>
<keyword evidence="5" id="KW-1185">Reference proteome</keyword>
<comment type="caution">
    <text evidence="4">The sequence shown here is derived from an EMBL/GenBank/DDBJ whole genome shotgun (WGS) entry which is preliminary data.</text>
</comment>